<dbReference type="EMBL" id="RAQO01000008">
    <property type="protein sequence ID" value="RKF15580.1"/>
    <property type="molecule type" value="Genomic_DNA"/>
</dbReference>
<feature type="domain" description="tRNA pseudouridylate synthase B C-terminal" evidence="8">
    <location>
        <begin position="180"/>
        <end position="247"/>
    </location>
</feature>
<feature type="active site" description="Nucleophile" evidence="5">
    <location>
        <position position="47"/>
    </location>
</feature>
<dbReference type="InterPro" id="IPR002501">
    <property type="entry name" value="PsdUridine_synth_N"/>
</dbReference>
<dbReference type="PANTHER" id="PTHR13767:SF2">
    <property type="entry name" value="PSEUDOURIDYLATE SYNTHASE TRUB1"/>
    <property type="match status" value="1"/>
</dbReference>
<evidence type="ECO:0000259" key="7">
    <source>
        <dbReference type="Pfam" id="PF09157"/>
    </source>
</evidence>
<dbReference type="OrthoDB" id="9802309at2"/>
<dbReference type="Gene3D" id="3.30.2350.10">
    <property type="entry name" value="Pseudouridine synthase"/>
    <property type="match status" value="1"/>
</dbReference>
<proteinExistence type="inferred from homology"/>
<evidence type="ECO:0000313" key="10">
    <source>
        <dbReference type="Proteomes" id="UP000286482"/>
    </source>
</evidence>
<dbReference type="CDD" id="cd21152">
    <property type="entry name" value="PUA_TruB_bacterial"/>
    <property type="match status" value="1"/>
</dbReference>
<dbReference type="GO" id="GO:1990481">
    <property type="term" value="P:mRNA pseudouridine synthesis"/>
    <property type="evidence" value="ECO:0007669"/>
    <property type="project" value="TreeGrafter"/>
</dbReference>
<comment type="similarity">
    <text evidence="2 5">Belongs to the pseudouridine synthase TruB family. Type 1 subfamily.</text>
</comment>
<dbReference type="InterPro" id="IPR015947">
    <property type="entry name" value="PUA-like_sf"/>
</dbReference>
<evidence type="ECO:0000256" key="1">
    <source>
        <dbReference type="ARBA" id="ARBA00000385"/>
    </source>
</evidence>
<dbReference type="SUPFAM" id="SSF88697">
    <property type="entry name" value="PUA domain-like"/>
    <property type="match status" value="1"/>
</dbReference>
<comment type="catalytic activity">
    <reaction evidence="1 5">
        <text>uridine(55) in tRNA = pseudouridine(55) in tRNA</text>
        <dbReference type="Rhea" id="RHEA:42532"/>
        <dbReference type="Rhea" id="RHEA-COMP:10101"/>
        <dbReference type="Rhea" id="RHEA-COMP:10102"/>
        <dbReference type="ChEBI" id="CHEBI:65314"/>
        <dbReference type="ChEBI" id="CHEBI:65315"/>
        <dbReference type="EC" id="5.4.99.25"/>
    </reaction>
</comment>
<feature type="domain" description="Pseudouridine synthase II N-terminal" evidence="6">
    <location>
        <begin position="32"/>
        <end position="179"/>
    </location>
</feature>
<dbReference type="PANTHER" id="PTHR13767">
    <property type="entry name" value="TRNA-PSEUDOURIDINE SYNTHASE"/>
    <property type="match status" value="1"/>
</dbReference>
<dbReference type="Gene3D" id="2.30.130.10">
    <property type="entry name" value="PUA domain"/>
    <property type="match status" value="1"/>
</dbReference>
<dbReference type="Pfam" id="PF01509">
    <property type="entry name" value="TruB_N"/>
    <property type="match status" value="1"/>
</dbReference>
<dbReference type="InterPro" id="IPR015240">
    <property type="entry name" value="tRNA_sdUridine_synth_fam1_C"/>
</dbReference>
<dbReference type="InterPro" id="IPR014780">
    <property type="entry name" value="tRNA_psdUridine_synth_TruB"/>
</dbReference>
<dbReference type="FunFam" id="3.30.2350.10:FF:000003">
    <property type="entry name" value="tRNA pseudouridine synthase B"/>
    <property type="match status" value="1"/>
</dbReference>
<dbReference type="CDD" id="cd02573">
    <property type="entry name" value="PseudoU_synth_EcTruB"/>
    <property type="match status" value="1"/>
</dbReference>
<dbReference type="RefSeq" id="WP_120355666.1">
    <property type="nucleotide sequence ID" value="NZ_RAQO01000008.1"/>
</dbReference>
<dbReference type="InterPro" id="IPR036974">
    <property type="entry name" value="PUA_sf"/>
</dbReference>
<accession>A0A420E874</accession>
<gene>
    <name evidence="5 9" type="primary">truB</name>
    <name evidence="9" type="ORF">DBZ36_14420</name>
</gene>
<dbReference type="EC" id="5.4.99.25" evidence="5"/>
<comment type="function">
    <text evidence="5">Responsible for synthesis of pseudouridine from uracil-55 in the psi GC loop of transfer RNAs.</text>
</comment>
<dbReference type="AlphaFoldDB" id="A0A420E874"/>
<dbReference type="GO" id="GO:0003723">
    <property type="term" value="F:RNA binding"/>
    <property type="evidence" value="ECO:0007669"/>
    <property type="project" value="InterPro"/>
</dbReference>
<keyword evidence="10" id="KW-1185">Reference proteome</keyword>
<dbReference type="NCBIfam" id="TIGR00431">
    <property type="entry name" value="TruB"/>
    <property type="match status" value="1"/>
</dbReference>
<dbReference type="GO" id="GO:0031119">
    <property type="term" value="P:tRNA pseudouridine synthesis"/>
    <property type="evidence" value="ECO:0007669"/>
    <property type="project" value="UniProtKB-UniRule"/>
</dbReference>
<sequence length="315" mass="34317">MARTRKGRAINGIFLLDKPTDMSSNHALQHVKRIFGAAKAGHTGALDPLATGMLPICLGEATKFSQFLLDSDKQYQVRAKLGQRTDTSDSDGEIVQERAVDVNLDKIESALAAFRGPILQVPSMYSALKHQGKPLYTYARAGIEVEREARPITVFSLELVSLEDDLLTLNVHCSKGTYVRTIVDDLGEALGCGAHVVMLHRTQVSKYPVDKMMSLDQLRSFVDQAKADERSVYPDIDPLLLPMDTAVHNLPSVAVDLESANYLLHGNPVQGSGAPLNQQFKLIAGPSEIFIGVGEVNDDGLVAPKRMINGIDLTQ</sequence>
<name>A0A420E874_9ALTE</name>
<evidence type="ECO:0000259" key="6">
    <source>
        <dbReference type="Pfam" id="PF01509"/>
    </source>
</evidence>
<evidence type="ECO:0000256" key="2">
    <source>
        <dbReference type="ARBA" id="ARBA00005642"/>
    </source>
</evidence>
<evidence type="ECO:0000256" key="3">
    <source>
        <dbReference type="ARBA" id="ARBA00022694"/>
    </source>
</evidence>
<dbReference type="Proteomes" id="UP000286482">
    <property type="component" value="Unassembled WGS sequence"/>
</dbReference>
<comment type="caution">
    <text evidence="9">The sequence shown here is derived from an EMBL/GenBank/DDBJ whole genome shotgun (WGS) entry which is preliminary data.</text>
</comment>
<evidence type="ECO:0000313" key="9">
    <source>
        <dbReference type="EMBL" id="RKF15580.1"/>
    </source>
</evidence>
<protein>
    <recommendedName>
        <fullName evidence="5">tRNA pseudouridine synthase B</fullName>
        <ecNumber evidence="5">5.4.99.25</ecNumber>
    </recommendedName>
    <alternativeName>
        <fullName evidence="5">tRNA pseudouridine(55) synthase</fullName>
        <shortName evidence="5">Psi55 synthase</shortName>
    </alternativeName>
    <alternativeName>
        <fullName evidence="5">tRNA pseudouridylate synthase</fullName>
    </alternativeName>
    <alternativeName>
        <fullName evidence="5">tRNA-uridine isomerase</fullName>
    </alternativeName>
</protein>
<evidence type="ECO:0000256" key="5">
    <source>
        <dbReference type="HAMAP-Rule" id="MF_01080"/>
    </source>
</evidence>
<dbReference type="HAMAP" id="MF_01080">
    <property type="entry name" value="TruB_bact"/>
    <property type="match status" value="1"/>
</dbReference>
<dbReference type="SUPFAM" id="SSF55120">
    <property type="entry name" value="Pseudouridine synthase"/>
    <property type="match status" value="1"/>
</dbReference>
<dbReference type="InterPro" id="IPR032819">
    <property type="entry name" value="TruB_C"/>
</dbReference>
<evidence type="ECO:0000256" key="4">
    <source>
        <dbReference type="ARBA" id="ARBA00023235"/>
    </source>
</evidence>
<reference evidence="9 10" key="1">
    <citation type="submission" date="2018-09" db="EMBL/GenBank/DDBJ databases">
        <authorList>
            <person name="Wang Z."/>
        </authorList>
    </citation>
    <scope>NUCLEOTIDE SEQUENCE [LARGE SCALE GENOMIC DNA]</scope>
    <source>
        <strain evidence="9 10">ALS 81</strain>
    </source>
</reference>
<dbReference type="Pfam" id="PF09157">
    <property type="entry name" value="TruB-C_2"/>
    <property type="match status" value="1"/>
</dbReference>
<feature type="domain" description="tRNA pseudouridine synthase II TruB subfamily 1 C-terminal" evidence="7">
    <location>
        <begin position="251"/>
        <end position="308"/>
    </location>
</feature>
<keyword evidence="4 5" id="KW-0413">Isomerase</keyword>
<dbReference type="Pfam" id="PF16198">
    <property type="entry name" value="TruB_C_2"/>
    <property type="match status" value="1"/>
</dbReference>
<organism evidence="9 10">
    <name type="scientific">Alginatibacterium sediminis</name>
    <dbReference type="NCBI Taxonomy" id="2164068"/>
    <lineage>
        <taxon>Bacteria</taxon>
        <taxon>Pseudomonadati</taxon>
        <taxon>Pseudomonadota</taxon>
        <taxon>Gammaproteobacteria</taxon>
        <taxon>Alteromonadales</taxon>
        <taxon>Alteromonadaceae</taxon>
        <taxon>Alginatibacterium</taxon>
    </lineage>
</organism>
<keyword evidence="3 5" id="KW-0819">tRNA processing</keyword>
<dbReference type="GO" id="GO:0160148">
    <property type="term" value="F:tRNA pseudouridine(55) synthase activity"/>
    <property type="evidence" value="ECO:0007669"/>
    <property type="project" value="UniProtKB-EC"/>
</dbReference>
<dbReference type="InterPro" id="IPR020103">
    <property type="entry name" value="PsdUridine_synth_cat_dom_sf"/>
</dbReference>
<evidence type="ECO:0000259" key="8">
    <source>
        <dbReference type="Pfam" id="PF16198"/>
    </source>
</evidence>